<reference evidence="1" key="1">
    <citation type="submission" date="2017-06" db="EMBL/GenBank/DDBJ databases">
        <title>Novel phages from South African skin metaviromes.</title>
        <authorList>
            <person name="van Zyl L.J."/>
            <person name="Abrahams Y."/>
            <person name="Stander E.A."/>
            <person name="Kirby B.M."/>
            <person name="Clavaud C."/>
            <person name="Farcet C."/>
            <person name="Breton L."/>
            <person name="Trindade M.I."/>
        </authorList>
    </citation>
    <scope>NUCLEOTIDE SEQUENCE</scope>
</reference>
<dbReference type="EMBL" id="MF417892">
    <property type="protein sequence ID" value="ASN69535.1"/>
    <property type="molecule type" value="Genomic_DNA"/>
</dbReference>
<gene>
    <name evidence="1" type="ORF">2F2_18</name>
</gene>
<name>A0A2H4J316_9CAUD</name>
<accession>A0A2H4J316</accession>
<sequence length="60" mass="6950">MAQTAAERKAKERQLKKEQGMTLKQVWLLPETIKVIEEYKSKFDATDEDAINELIKGSLR</sequence>
<proteinExistence type="predicted"/>
<organism evidence="1">
    <name type="scientific">uncultured Caudovirales phage</name>
    <dbReference type="NCBI Taxonomy" id="2100421"/>
    <lineage>
        <taxon>Viruses</taxon>
        <taxon>Duplodnaviria</taxon>
        <taxon>Heunggongvirae</taxon>
        <taxon>Uroviricota</taxon>
        <taxon>Caudoviricetes</taxon>
        <taxon>Peduoviridae</taxon>
        <taxon>Maltschvirus</taxon>
        <taxon>Maltschvirus maltsch</taxon>
    </lineage>
</organism>
<protein>
    <submittedName>
        <fullName evidence="1">Uncharacterized protein</fullName>
    </submittedName>
</protein>
<evidence type="ECO:0000313" key="1">
    <source>
        <dbReference type="EMBL" id="ASN69535.1"/>
    </source>
</evidence>